<gene>
    <name evidence="6" type="ORF">PAC_20185</name>
</gene>
<dbReference type="GO" id="GO:0016705">
    <property type="term" value="F:oxidoreductase activity, acting on paired donors, with incorporation or reduction of molecular oxygen"/>
    <property type="evidence" value="ECO:0007669"/>
    <property type="project" value="InterPro"/>
</dbReference>
<sequence>MPTLKVVTAVVVLYIFYRLARMGHRDKRLPPGPPTLPIIGNLHQIPVTGIYKKFKEWGEQYGKVFSLKMGSGTMIVLYDRRAIHELLDKKGIIYSERPIDHVVSLVTNGDSFAFMDSTPLWRNQRKIASHTLAPRMLDEKVSPIQDAEYVTLQVTAQWVSDIASILQGLYVFVRYGSDAGRLLSPCRTNDGFGSEHYRVGLSRAKSHGSGTAFDVSTWLMYSAALEPGANPPVDQFPFLKYLPDFMSTWRTRAKQSYKAMDGIWNEARRRVDQRRETGDKRNSIADQVLDGEKGTDLSLNAHQLNHFLGVLVEGGADTTSASLLTSILMLVLNPHVQRKAQKQLDAVCGTERTPVWSDFENLPYINCIVKESMRWHPNLPLGVPHRVNKDDWFDGMLIPKDATVVIPIWAIQNSPSVMRGTHASLLSMPAVPTTKTEISSSIFSLDPSFLAPLHPVFSNKHIAPDASANVALPFHTTMPTALAAASVPACTWQSAQSKLLWAFDIEHAVDPETGDTVPIDAEKFKEGISHSPQPFKAVFRPRSQAHVATIRLEAALGAKKLRVYE</sequence>
<evidence type="ECO:0000256" key="3">
    <source>
        <dbReference type="ARBA" id="ARBA00023002"/>
    </source>
</evidence>
<keyword evidence="2" id="KW-0479">Metal-binding</keyword>
<proteinExistence type="inferred from homology"/>
<dbReference type="GO" id="GO:0005506">
    <property type="term" value="F:iron ion binding"/>
    <property type="evidence" value="ECO:0007669"/>
    <property type="project" value="InterPro"/>
</dbReference>
<evidence type="ECO:0000256" key="2">
    <source>
        <dbReference type="ARBA" id="ARBA00022723"/>
    </source>
</evidence>
<dbReference type="SUPFAM" id="SSF48264">
    <property type="entry name" value="Cytochrome P450"/>
    <property type="match status" value="1"/>
</dbReference>
<organism evidence="6 7">
    <name type="scientific">Phialocephala subalpina</name>
    <dbReference type="NCBI Taxonomy" id="576137"/>
    <lineage>
        <taxon>Eukaryota</taxon>
        <taxon>Fungi</taxon>
        <taxon>Dikarya</taxon>
        <taxon>Ascomycota</taxon>
        <taxon>Pezizomycotina</taxon>
        <taxon>Leotiomycetes</taxon>
        <taxon>Helotiales</taxon>
        <taxon>Mollisiaceae</taxon>
        <taxon>Phialocephala</taxon>
        <taxon>Phialocephala fortinii species complex</taxon>
    </lineage>
</organism>
<dbReference type="PRINTS" id="PR00463">
    <property type="entry name" value="EP450I"/>
</dbReference>
<protein>
    <submittedName>
        <fullName evidence="6">Related to O-methylsterigmatocystin oxidoreductase</fullName>
    </submittedName>
</protein>
<accession>A0A1L7XYY8</accession>
<name>A0A1L7XYY8_9HELO</name>
<dbReference type="OrthoDB" id="1055148at2759"/>
<dbReference type="PANTHER" id="PTHR46300">
    <property type="entry name" value="P450, PUTATIVE (EUROFUNG)-RELATED-RELATED"/>
    <property type="match status" value="1"/>
</dbReference>
<comment type="similarity">
    <text evidence="1">Belongs to the cytochrome P450 family.</text>
</comment>
<dbReference type="Proteomes" id="UP000184330">
    <property type="component" value="Unassembled WGS sequence"/>
</dbReference>
<dbReference type="InterPro" id="IPR036396">
    <property type="entry name" value="Cyt_P450_sf"/>
</dbReference>
<reference evidence="6 7" key="1">
    <citation type="submission" date="2016-03" db="EMBL/GenBank/DDBJ databases">
        <authorList>
            <person name="Ploux O."/>
        </authorList>
    </citation>
    <scope>NUCLEOTIDE SEQUENCE [LARGE SCALE GENOMIC DNA]</scope>
    <source>
        <strain evidence="6 7">UAMH 11012</strain>
    </source>
</reference>
<keyword evidence="4" id="KW-0408">Iron</keyword>
<evidence type="ECO:0000256" key="1">
    <source>
        <dbReference type="ARBA" id="ARBA00010617"/>
    </source>
</evidence>
<dbReference type="InterPro" id="IPR002401">
    <property type="entry name" value="Cyt_P450_E_grp-I"/>
</dbReference>
<keyword evidence="7" id="KW-1185">Reference proteome</keyword>
<dbReference type="GO" id="GO:0020037">
    <property type="term" value="F:heme binding"/>
    <property type="evidence" value="ECO:0007669"/>
    <property type="project" value="InterPro"/>
</dbReference>
<dbReference type="STRING" id="576137.A0A1L7XYY8"/>
<dbReference type="InterPro" id="IPR001128">
    <property type="entry name" value="Cyt_P450"/>
</dbReference>
<keyword evidence="5" id="KW-0503">Monooxygenase</keyword>
<evidence type="ECO:0000313" key="6">
    <source>
        <dbReference type="EMBL" id="CZR70283.1"/>
    </source>
</evidence>
<dbReference type="InterPro" id="IPR050364">
    <property type="entry name" value="Cytochrome_P450_fung"/>
</dbReference>
<dbReference type="PANTHER" id="PTHR46300:SF2">
    <property type="entry name" value="CYTOCHROME P450 MONOOXYGENASE ALNH-RELATED"/>
    <property type="match status" value="1"/>
</dbReference>
<dbReference type="Pfam" id="PF00067">
    <property type="entry name" value="p450"/>
    <property type="match status" value="2"/>
</dbReference>
<dbReference type="Gene3D" id="1.10.630.10">
    <property type="entry name" value="Cytochrome P450"/>
    <property type="match status" value="1"/>
</dbReference>
<dbReference type="EMBL" id="FJOG01000129">
    <property type="protein sequence ID" value="CZR70283.1"/>
    <property type="molecule type" value="Genomic_DNA"/>
</dbReference>
<evidence type="ECO:0000313" key="7">
    <source>
        <dbReference type="Proteomes" id="UP000184330"/>
    </source>
</evidence>
<dbReference type="AlphaFoldDB" id="A0A1L7XYY8"/>
<evidence type="ECO:0000256" key="4">
    <source>
        <dbReference type="ARBA" id="ARBA00023004"/>
    </source>
</evidence>
<dbReference type="GO" id="GO:0004497">
    <property type="term" value="F:monooxygenase activity"/>
    <property type="evidence" value="ECO:0007669"/>
    <property type="project" value="UniProtKB-KW"/>
</dbReference>
<keyword evidence="3" id="KW-0560">Oxidoreductase</keyword>
<evidence type="ECO:0000256" key="5">
    <source>
        <dbReference type="ARBA" id="ARBA00023033"/>
    </source>
</evidence>